<organism evidence="14 15">
    <name type="scientific">Nitrospirillum amazonense</name>
    <dbReference type="NCBI Taxonomy" id="28077"/>
    <lineage>
        <taxon>Bacteria</taxon>
        <taxon>Pseudomonadati</taxon>
        <taxon>Pseudomonadota</taxon>
        <taxon>Alphaproteobacteria</taxon>
        <taxon>Rhodospirillales</taxon>
        <taxon>Azospirillaceae</taxon>
        <taxon>Nitrospirillum</taxon>
    </lineage>
</organism>
<proteinExistence type="predicted"/>
<dbReference type="EC" id="2.7.13.3" evidence="3"/>
<feature type="domain" description="HAMP" evidence="13">
    <location>
        <begin position="197"/>
        <end position="248"/>
    </location>
</feature>
<evidence type="ECO:0000256" key="4">
    <source>
        <dbReference type="ARBA" id="ARBA00022553"/>
    </source>
</evidence>
<dbReference type="InterPro" id="IPR003594">
    <property type="entry name" value="HATPase_dom"/>
</dbReference>
<dbReference type="RefSeq" id="WP_145736441.1">
    <property type="nucleotide sequence ID" value="NZ_VITR01000025.1"/>
</dbReference>
<accession>A0A560GL99</accession>
<dbReference type="InterPro" id="IPR003660">
    <property type="entry name" value="HAMP_dom"/>
</dbReference>
<dbReference type="Pfam" id="PF02518">
    <property type="entry name" value="HATPase_c"/>
    <property type="match status" value="1"/>
</dbReference>
<evidence type="ECO:0000313" key="15">
    <source>
        <dbReference type="Proteomes" id="UP000315751"/>
    </source>
</evidence>
<dbReference type="GO" id="GO:0005886">
    <property type="term" value="C:plasma membrane"/>
    <property type="evidence" value="ECO:0007669"/>
    <property type="project" value="TreeGrafter"/>
</dbReference>
<evidence type="ECO:0000256" key="11">
    <source>
        <dbReference type="SAM" id="Phobius"/>
    </source>
</evidence>
<dbReference type="Proteomes" id="UP000315751">
    <property type="component" value="Unassembled WGS sequence"/>
</dbReference>
<evidence type="ECO:0000256" key="10">
    <source>
        <dbReference type="ARBA" id="ARBA00023136"/>
    </source>
</evidence>
<dbReference type="PANTHER" id="PTHR45436">
    <property type="entry name" value="SENSOR HISTIDINE KINASE YKOH"/>
    <property type="match status" value="1"/>
</dbReference>
<feature type="transmembrane region" description="Helical" evidence="11">
    <location>
        <begin position="176"/>
        <end position="196"/>
    </location>
</feature>
<comment type="subcellular location">
    <subcellularLocation>
        <location evidence="2">Membrane</location>
    </subcellularLocation>
</comment>
<reference evidence="14 15" key="1">
    <citation type="submission" date="2019-06" db="EMBL/GenBank/DDBJ databases">
        <title>Genomic Encyclopedia of Type Strains, Phase IV (KMG-V): Genome sequencing to study the core and pangenomes of soil and plant-associated prokaryotes.</title>
        <authorList>
            <person name="Whitman W."/>
        </authorList>
    </citation>
    <scope>NUCLEOTIDE SEQUENCE [LARGE SCALE GENOMIC DNA]</scope>
    <source>
        <strain evidence="14 15">BR 11622</strain>
    </source>
</reference>
<keyword evidence="8 11" id="KW-1133">Transmembrane helix</keyword>
<dbReference type="AlphaFoldDB" id="A0A560GL99"/>
<dbReference type="PROSITE" id="PS50885">
    <property type="entry name" value="HAMP"/>
    <property type="match status" value="1"/>
</dbReference>
<dbReference type="InterPro" id="IPR004358">
    <property type="entry name" value="Sig_transdc_His_kin-like_C"/>
</dbReference>
<evidence type="ECO:0000256" key="3">
    <source>
        <dbReference type="ARBA" id="ARBA00012438"/>
    </source>
</evidence>
<dbReference type="SUPFAM" id="SSF47384">
    <property type="entry name" value="Homodimeric domain of signal transducing histidine kinase"/>
    <property type="match status" value="1"/>
</dbReference>
<dbReference type="SUPFAM" id="SSF55874">
    <property type="entry name" value="ATPase domain of HSP90 chaperone/DNA topoisomerase II/histidine kinase"/>
    <property type="match status" value="1"/>
</dbReference>
<sequence length="458" mass="48560">MTRSSLVPSALASSSLTRRLFLLAVLWIAPALIITGIILTDLFRTHAEAELSRRMAQHLDELAAVLEVTPDSGVALARDLSDPRFRRPLSGLYWRVDGPGNRVLRSRSLWDQALDLPADTPKDGEVHRHTLTGPNRTPLVAWERSLHLPGAAAPVRAAVIADASDVQAATAGFSRALGLSLAVLAAGLLAAVAVQVRLGLGPLRRMREALADLRIGRSNRLEGTFPSEVQPVVDDLNLLMEENRAMVERARAQAADLAHALKTPLAVIANAAAAPGGMDPAVVAAEADRMRHQIERHLARARAAPTLLHSLGGTVVLPVLRQIARTVARLHTERGVEIQVDGDAQARVRADPVDLQEMAGNLIDNAAKWCAVAVRVTAVLAEGAVVITVQDDGPGIPADRRSDVLARGARLDEAVPGTGLGLTITEELARLHGGSLSLDTSPTGGLSVSLHLPQATAR</sequence>
<evidence type="ECO:0000313" key="14">
    <source>
        <dbReference type="EMBL" id="TWB34551.1"/>
    </source>
</evidence>
<evidence type="ECO:0000256" key="7">
    <source>
        <dbReference type="ARBA" id="ARBA00022777"/>
    </source>
</evidence>
<comment type="catalytic activity">
    <reaction evidence="1">
        <text>ATP + protein L-histidine = ADP + protein N-phospho-L-histidine.</text>
        <dbReference type="EC" id="2.7.13.3"/>
    </reaction>
</comment>
<dbReference type="PROSITE" id="PS50109">
    <property type="entry name" value="HIS_KIN"/>
    <property type="match status" value="1"/>
</dbReference>
<dbReference type="Gene3D" id="3.30.565.10">
    <property type="entry name" value="Histidine kinase-like ATPase, C-terminal domain"/>
    <property type="match status" value="1"/>
</dbReference>
<evidence type="ECO:0000256" key="1">
    <source>
        <dbReference type="ARBA" id="ARBA00000085"/>
    </source>
</evidence>
<dbReference type="GO" id="GO:0000155">
    <property type="term" value="F:phosphorelay sensor kinase activity"/>
    <property type="evidence" value="ECO:0007669"/>
    <property type="project" value="InterPro"/>
</dbReference>
<evidence type="ECO:0000256" key="9">
    <source>
        <dbReference type="ARBA" id="ARBA00023012"/>
    </source>
</evidence>
<evidence type="ECO:0000259" key="12">
    <source>
        <dbReference type="PROSITE" id="PS50109"/>
    </source>
</evidence>
<dbReference type="SMART" id="SM00387">
    <property type="entry name" value="HATPase_c"/>
    <property type="match status" value="1"/>
</dbReference>
<dbReference type="InterPro" id="IPR005467">
    <property type="entry name" value="His_kinase_dom"/>
</dbReference>
<keyword evidence="10 11" id="KW-0472">Membrane</keyword>
<evidence type="ECO:0000256" key="5">
    <source>
        <dbReference type="ARBA" id="ARBA00022679"/>
    </source>
</evidence>
<dbReference type="OrthoDB" id="9809567at2"/>
<dbReference type="EMBL" id="VITR01000025">
    <property type="protein sequence ID" value="TWB34551.1"/>
    <property type="molecule type" value="Genomic_DNA"/>
</dbReference>
<keyword evidence="15" id="KW-1185">Reference proteome</keyword>
<keyword evidence="4" id="KW-0597">Phosphoprotein</keyword>
<feature type="domain" description="Histidine kinase" evidence="12">
    <location>
        <begin position="256"/>
        <end position="456"/>
    </location>
</feature>
<dbReference type="InterPro" id="IPR036890">
    <property type="entry name" value="HATPase_C_sf"/>
</dbReference>
<evidence type="ECO:0000256" key="8">
    <source>
        <dbReference type="ARBA" id="ARBA00022989"/>
    </source>
</evidence>
<dbReference type="InterPro" id="IPR050428">
    <property type="entry name" value="TCS_sensor_his_kinase"/>
</dbReference>
<dbReference type="InterPro" id="IPR036097">
    <property type="entry name" value="HisK_dim/P_sf"/>
</dbReference>
<keyword evidence="5" id="KW-0808">Transferase</keyword>
<feature type="transmembrane region" description="Helical" evidence="11">
    <location>
        <begin position="20"/>
        <end position="43"/>
    </location>
</feature>
<dbReference type="PRINTS" id="PR00344">
    <property type="entry name" value="BCTRLSENSOR"/>
</dbReference>
<protein>
    <recommendedName>
        <fullName evidence="3">histidine kinase</fullName>
        <ecNumber evidence="3">2.7.13.3</ecNumber>
    </recommendedName>
</protein>
<name>A0A560GL99_9PROT</name>
<keyword evidence="6 11" id="KW-0812">Transmembrane</keyword>
<evidence type="ECO:0000259" key="13">
    <source>
        <dbReference type="PROSITE" id="PS50885"/>
    </source>
</evidence>
<evidence type="ECO:0000256" key="6">
    <source>
        <dbReference type="ARBA" id="ARBA00022692"/>
    </source>
</evidence>
<gene>
    <name evidence="14" type="ORF">FBZ90_12521</name>
</gene>
<keyword evidence="9" id="KW-0902">Two-component regulatory system</keyword>
<comment type="caution">
    <text evidence="14">The sequence shown here is derived from an EMBL/GenBank/DDBJ whole genome shotgun (WGS) entry which is preliminary data.</text>
</comment>
<dbReference type="PANTHER" id="PTHR45436:SF5">
    <property type="entry name" value="SENSOR HISTIDINE KINASE TRCS"/>
    <property type="match status" value="1"/>
</dbReference>
<keyword evidence="7 14" id="KW-0418">Kinase</keyword>
<evidence type="ECO:0000256" key="2">
    <source>
        <dbReference type="ARBA" id="ARBA00004370"/>
    </source>
</evidence>